<accession>A0ABP8TZ66</accession>
<organism evidence="3 4">
    <name type="scientific">Actinoallomurus liliacearum</name>
    <dbReference type="NCBI Taxonomy" id="1080073"/>
    <lineage>
        <taxon>Bacteria</taxon>
        <taxon>Bacillati</taxon>
        <taxon>Actinomycetota</taxon>
        <taxon>Actinomycetes</taxon>
        <taxon>Streptosporangiales</taxon>
        <taxon>Thermomonosporaceae</taxon>
        <taxon>Actinoallomurus</taxon>
    </lineage>
</organism>
<feature type="transmembrane region" description="Helical" evidence="2">
    <location>
        <begin position="33"/>
        <end position="52"/>
    </location>
</feature>
<keyword evidence="2" id="KW-0812">Transmembrane</keyword>
<dbReference type="RefSeq" id="WP_345366571.1">
    <property type="nucleotide sequence ID" value="NZ_BAABHJ010000040.1"/>
</dbReference>
<name>A0ABP8TZ66_9ACTN</name>
<gene>
    <name evidence="3" type="ORF">GCM10023195_82480</name>
</gene>
<evidence type="ECO:0000313" key="4">
    <source>
        <dbReference type="Proteomes" id="UP001500212"/>
    </source>
</evidence>
<evidence type="ECO:0000256" key="1">
    <source>
        <dbReference type="SAM" id="MobiDB-lite"/>
    </source>
</evidence>
<evidence type="ECO:0000256" key="2">
    <source>
        <dbReference type="SAM" id="Phobius"/>
    </source>
</evidence>
<evidence type="ECO:0000313" key="3">
    <source>
        <dbReference type="EMBL" id="GAA4618361.1"/>
    </source>
</evidence>
<keyword evidence="2" id="KW-0472">Membrane</keyword>
<keyword evidence="2" id="KW-1133">Transmembrane helix</keyword>
<feature type="region of interest" description="Disordered" evidence="1">
    <location>
        <begin position="1"/>
        <end position="25"/>
    </location>
</feature>
<sequence>MPKNEQDPAGSTQQFRAFANRGDAPPSRPNTGLIIGGAAVLLVVIVVVALLVV</sequence>
<protein>
    <submittedName>
        <fullName evidence="3">Uncharacterized protein</fullName>
    </submittedName>
</protein>
<keyword evidence="4" id="KW-1185">Reference proteome</keyword>
<dbReference type="Proteomes" id="UP001500212">
    <property type="component" value="Unassembled WGS sequence"/>
</dbReference>
<comment type="caution">
    <text evidence="3">The sequence shown here is derived from an EMBL/GenBank/DDBJ whole genome shotgun (WGS) entry which is preliminary data.</text>
</comment>
<reference evidence="4" key="1">
    <citation type="journal article" date="2019" name="Int. J. Syst. Evol. Microbiol.">
        <title>The Global Catalogue of Microorganisms (GCM) 10K type strain sequencing project: providing services to taxonomists for standard genome sequencing and annotation.</title>
        <authorList>
            <consortium name="The Broad Institute Genomics Platform"/>
            <consortium name="The Broad Institute Genome Sequencing Center for Infectious Disease"/>
            <person name="Wu L."/>
            <person name="Ma J."/>
        </authorList>
    </citation>
    <scope>NUCLEOTIDE SEQUENCE [LARGE SCALE GENOMIC DNA]</scope>
    <source>
        <strain evidence="4">JCM 17938</strain>
    </source>
</reference>
<proteinExistence type="predicted"/>
<dbReference type="EMBL" id="BAABHJ010000040">
    <property type="protein sequence ID" value="GAA4618361.1"/>
    <property type="molecule type" value="Genomic_DNA"/>
</dbReference>